<dbReference type="PROSITE" id="PS51729">
    <property type="entry name" value="GNAT_YJDJ"/>
    <property type="match status" value="1"/>
</dbReference>
<dbReference type="InterPro" id="IPR031165">
    <property type="entry name" value="GNAT_YJDJ"/>
</dbReference>
<dbReference type="GO" id="GO:0016747">
    <property type="term" value="F:acyltransferase activity, transferring groups other than amino-acyl groups"/>
    <property type="evidence" value="ECO:0007669"/>
    <property type="project" value="InterPro"/>
</dbReference>
<dbReference type="RefSeq" id="WP_115483655.1">
    <property type="nucleotide sequence ID" value="NZ_QRCT01000051.1"/>
</dbReference>
<protein>
    <submittedName>
        <fullName evidence="2">N-acetyltransferase</fullName>
    </submittedName>
</protein>
<dbReference type="SUPFAM" id="SSF55729">
    <property type="entry name" value="Acyl-CoA N-acyltransferases (Nat)"/>
    <property type="match status" value="1"/>
</dbReference>
<keyword evidence="2" id="KW-0808">Transferase</keyword>
<evidence type="ECO:0000313" key="3">
    <source>
        <dbReference type="Proteomes" id="UP000255036"/>
    </source>
</evidence>
<proteinExistence type="predicted"/>
<dbReference type="AlphaFoldDB" id="A0A371AQS3"/>
<dbReference type="Pfam" id="PF00583">
    <property type="entry name" value="Acetyltransf_1"/>
    <property type="match status" value="1"/>
</dbReference>
<dbReference type="CDD" id="cd04301">
    <property type="entry name" value="NAT_SF"/>
    <property type="match status" value="1"/>
</dbReference>
<keyword evidence="3" id="KW-1185">Reference proteome</keyword>
<dbReference type="EMBL" id="QRCT01000051">
    <property type="protein sequence ID" value="RDU21923.1"/>
    <property type="molecule type" value="Genomic_DNA"/>
</dbReference>
<organism evidence="2 3">
    <name type="scientific">Anaerosacchariphilus polymeriproducens</name>
    <dbReference type="NCBI Taxonomy" id="1812858"/>
    <lineage>
        <taxon>Bacteria</taxon>
        <taxon>Bacillati</taxon>
        <taxon>Bacillota</taxon>
        <taxon>Clostridia</taxon>
        <taxon>Lachnospirales</taxon>
        <taxon>Lachnospiraceae</taxon>
        <taxon>Anaerosacchariphilus</taxon>
    </lineage>
</organism>
<dbReference type="InterPro" id="IPR016181">
    <property type="entry name" value="Acyl_CoA_acyltransferase"/>
</dbReference>
<dbReference type="Proteomes" id="UP000255036">
    <property type="component" value="Unassembled WGS sequence"/>
</dbReference>
<accession>A0A371AQS3</accession>
<sequence>MTDVIVIPEYQGKGIGKSMMERIL</sequence>
<evidence type="ECO:0000259" key="1">
    <source>
        <dbReference type="PROSITE" id="PS51729"/>
    </source>
</evidence>
<dbReference type="InterPro" id="IPR000182">
    <property type="entry name" value="GNAT_dom"/>
</dbReference>
<dbReference type="Gene3D" id="3.40.630.30">
    <property type="match status" value="1"/>
</dbReference>
<reference evidence="2 3" key="1">
    <citation type="submission" date="2018-07" db="EMBL/GenBank/DDBJ databases">
        <title>Anaerosacharophilus polymeroproducens gen. nov. sp. nov., an anaerobic bacterium isolated from salt field.</title>
        <authorList>
            <person name="Kim W."/>
            <person name="Yang S.-H."/>
            <person name="Oh J."/>
            <person name="Lee J.-H."/>
            <person name="Kwon K.K."/>
        </authorList>
    </citation>
    <scope>NUCLEOTIDE SEQUENCE [LARGE SCALE GENOMIC DNA]</scope>
    <source>
        <strain evidence="2 3">MCWD5</strain>
    </source>
</reference>
<comment type="caution">
    <text evidence="2">The sequence shown here is derived from an EMBL/GenBank/DDBJ whole genome shotgun (WGS) entry which is preliminary data.</text>
</comment>
<gene>
    <name evidence="2" type="ORF">DWV06_17915</name>
</gene>
<evidence type="ECO:0000313" key="2">
    <source>
        <dbReference type="EMBL" id="RDU21923.1"/>
    </source>
</evidence>
<feature type="domain" description="N-acetyltransferase" evidence="1">
    <location>
        <begin position="1"/>
        <end position="24"/>
    </location>
</feature>
<name>A0A371AQS3_9FIRM</name>